<gene>
    <name evidence="7" type="ORF">D3P08_07440</name>
</gene>
<dbReference type="SUPFAM" id="SSF102712">
    <property type="entry name" value="JAB1/MPN domain"/>
    <property type="match status" value="1"/>
</dbReference>
<dbReference type="InterPro" id="IPR000555">
    <property type="entry name" value="JAMM/MPN+_dom"/>
</dbReference>
<dbReference type="Proteomes" id="UP000266482">
    <property type="component" value="Unassembled WGS sequence"/>
</dbReference>
<feature type="domain" description="JAB1/MPN/MOV34 metalloenzyme" evidence="6">
    <location>
        <begin position="82"/>
        <end position="206"/>
    </location>
</feature>
<name>A0A3A1V2U2_9BACL</name>
<dbReference type="GO" id="GO:0006508">
    <property type="term" value="P:proteolysis"/>
    <property type="evidence" value="ECO:0007669"/>
    <property type="project" value="UniProtKB-KW"/>
</dbReference>
<dbReference type="GO" id="GO:0008235">
    <property type="term" value="F:metalloexopeptidase activity"/>
    <property type="evidence" value="ECO:0007669"/>
    <property type="project" value="TreeGrafter"/>
</dbReference>
<evidence type="ECO:0000313" key="7">
    <source>
        <dbReference type="EMBL" id="RIX54076.1"/>
    </source>
</evidence>
<keyword evidence="1" id="KW-0645">Protease</keyword>
<reference evidence="7 8" key="1">
    <citation type="submission" date="2018-09" db="EMBL/GenBank/DDBJ databases">
        <title>Paenibacillus aracenensis nov. sp. isolated from a cave in southern Spain.</title>
        <authorList>
            <person name="Jurado V."/>
            <person name="Gutierrez-Patricio S."/>
            <person name="Gonzalez-Pimentel J.L."/>
            <person name="Miller A.Z."/>
            <person name="Laiz L."/>
            <person name="Saiz-Jimenez C."/>
        </authorList>
    </citation>
    <scope>NUCLEOTIDE SEQUENCE [LARGE SCALE GENOMIC DNA]</scope>
    <source>
        <strain evidence="7 8">DSM 22867</strain>
    </source>
</reference>
<accession>A0A3A1V2U2</accession>
<dbReference type="PANTHER" id="PTHR34858:SF1">
    <property type="entry name" value="CYSO-CYSTEINE PEPTIDASE"/>
    <property type="match status" value="1"/>
</dbReference>
<keyword evidence="2" id="KW-0479">Metal-binding</keyword>
<keyword evidence="3" id="KW-0378">Hydrolase</keyword>
<evidence type="ECO:0000256" key="2">
    <source>
        <dbReference type="ARBA" id="ARBA00022723"/>
    </source>
</evidence>
<proteinExistence type="predicted"/>
<protein>
    <submittedName>
        <fullName evidence="7">M67 family peptidase</fullName>
    </submittedName>
</protein>
<organism evidence="7 8">
    <name type="scientific">Paenibacillus nanensis</name>
    <dbReference type="NCBI Taxonomy" id="393251"/>
    <lineage>
        <taxon>Bacteria</taxon>
        <taxon>Bacillati</taxon>
        <taxon>Bacillota</taxon>
        <taxon>Bacilli</taxon>
        <taxon>Bacillales</taxon>
        <taxon>Paenibacillaceae</taxon>
        <taxon>Paenibacillus</taxon>
    </lineage>
</organism>
<keyword evidence="8" id="KW-1185">Reference proteome</keyword>
<dbReference type="CDD" id="cd08070">
    <property type="entry name" value="MPN_like"/>
    <property type="match status" value="1"/>
</dbReference>
<dbReference type="AlphaFoldDB" id="A0A3A1V2U2"/>
<keyword evidence="5" id="KW-0482">Metalloprotease</keyword>
<evidence type="ECO:0000256" key="3">
    <source>
        <dbReference type="ARBA" id="ARBA00022801"/>
    </source>
</evidence>
<dbReference type="EMBL" id="QXQA01000003">
    <property type="protein sequence ID" value="RIX54076.1"/>
    <property type="molecule type" value="Genomic_DNA"/>
</dbReference>
<evidence type="ECO:0000256" key="5">
    <source>
        <dbReference type="ARBA" id="ARBA00023049"/>
    </source>
</evidence>
<evidence type="ECO:0000256" key="1">
    <source>
        <dbReference type="ARBA" id="ARBA00022670"/>
    </source>
</evidence>
<keyword evidence="4" id="KW-0862">Zinc</keyword>
<dbReference type="GO" id="GO:0008270">
    <property type="term" value="F:zinc ion binding"/>
    <property type="evidence" value="ECO:0007669"/>
    <property type="project" value="TreeGrafter"/>
</dbReference>
<dbReference type="SMART" id="SM00232">
    <property type="entry name" value="JAB_MPN"/>
    <property type="match status" value="1"/>
</dbReference>
<dbReference type="InterPro" id="IPR051929">
    <property type="entry name" value="VirAsm_ModProt"/>
</dbReference>
<dbReference type="InterPro" id="IPR028090">
    <property type="entry name" value="JAB_dom_prok"/>
</dbReference>
<dbReference type="PANTHER" id="PTHR34858">
    <property type="entry name" value="CYSO-CYSTEINE PEPTIDASE"/>
    <property type="match status" value="1"/>
</dbReference>
<evidence type="ECO:0000259" key="6">
    <source>
        <dbReference type="SMART" id="SM00232"/>
    </source>
</evidence>
<dbReference type="OrthoDB" id="9802958at2"/>
<sequence length="216" mass="24539">MIAPFVSPISFLPSFSSIIYKDHRITRRNEAQYGGENSHKTVNLSLSFSVFHALFIPARFRYTASISIFLGGWPLTSTSEHSVTMVRTVYEQLIDACRLALPEEACGVLARGEHSAHIDRFIPVTNAHENRLQSFAFHPASWTEVFFAMQKNRQQLVGFYHSHPCSDPVPSARDLKGMIHDSSLTYWIISFKQPTPVIQPYRSVNDRFEPLLLVLA</sequence>
<evidence type="ECO:0000256" key="4">
    <source>
        <dbReference type="ARBA" id="ARBA00022833"/>
    </source>
</evidence>
<dbReference type="Gene3D" id="3.40.140.10">
    <property type="entry name" value="Cytidine Deaminase, domain 2"/>
    <property type="match status" value="1"/>
</dbReference>
<comment type="caution">
    <text evidence="7">The sequence shown here is derived from an EMBL/GenBank/DDBJ whole genome shotgun (WGS) entry which is preliminary data.</text>
</comment>
<evidence type="ECO:0000313" key="8">
    <source>
        <dbReference type="Proteomes" id="UP000266482"/>
    </source>
</evidence>
<dbReference type="Pfam" id="PF14464">
    <property type="entry name" value="Prok-JAB"/>
    <property type="match status" value="1"/>
</dbReference>